<dbReference type="GO" id="GO:0030170">
    <property type="term" value="F:pyridoxal phosphate binding"/>
    <property type="evidence" value="ECO:0007669"/>
    <property type="project" value="InterPro"/>
</dbReference>
<evidence type="ECO:0000259" key="6">
    <source>
        <dbReference type="Pfam" id="PF00155"/>
    </source>
</evidence>
<dbReference type="SUPFAM" id="SSF53383">
    <property type="entry name" value="PLP-dependent transferases"/>
    <property type="match status" value="1"/>
</dbReference>
<protein>
    <submittedName>
        <fullName evidence="7">Aspartate aminotransferase</fullName>
        <ecNumber evidence="7">2.6.1.1</ecNumber>
    </submittedName>
</protein>
<dbReference type="GO" id="GO:0033585">
    <property type="term" value="P:L-phenylalanine biosynthetic process from chorismate via phenylpyruvate"/>
    <property type="evidence" value="ECO:0007669"/>
    <property type="project" value="TreeGrafter"/>
</dbReference>
<dbReference type="InterPro" id="IPR015424">
    <property type="entry name" value="PyrdxlP-dep_Trfase"/>
</dbReference>
<evidence type="ECO:0000256" key="2">
    <source>
        <dbReference type="ARBA" id="ARBA00011738"/>
    </source>
</evidence>
<dbReference type="eggNOG" id="COG1448">
    <property type="taxonomic scope" value="Bacteria"/>
</dbReference>
<organism evidence="7 8">
    <name type="scientific">Photobacterium aphoticum</name>
    <dbReference type="NCBI Taxonomy" id="754436"/>
    <lineage>
        <taxon>Bacteria</taxon>
        <taxon>Pseudomonadati</taxon>
        <taxon>Pseudomonadota</taxon>
        <taxon>Gammaproteobacteria</taxon>
        <taxon>Vibrionales</taxon>
        <taxon>Vibrionaceae</taxon>
        <taxon>Photobacterium</taxon>
    </lineage>
</organism>
<dbReference type="GO" id="GO:0004069">
    <property type="term" value="F:L-aspartate:2-oxoglutarate aminotransferase activity"/>
    <property type="evidence" value="ECO:0007669"/>
    <property type="project" value="UniProtKB-EC"/>
</dbReference>
<dbReference type="Gene3D" id="3.90.1150.10">
    <property type="entry name" value="Aspartate Aminotransferase, domain 1"/>
    <property type="match status" value="1"/>
</dbReference>
<evidence type="ECO:0000313" key="7">
    <source>
        <dbReference type="EMBL" id="GAL03269.1"/>
    </source>
</evidence>
<evidence type="ECO:0000256" key="3">
    <source>
        <dbReference type="ARBA" id="ARBA00022576"/>
    </source>
</evidence>
<keyword evidence="5" id="KW-0663">Pyridoxal phosphate</keyword>
<evidence type="ECO:0000256" key="1">
    <source>
        <dbReference type="ARBA" id="ARBA00001933"/>
    </source>
</evidence>
<comment type="cofactor">
    <cofactor evidence="1">
        <name>pyridoxal 5'-phosphate</name>
        <dbReference type="ChEBI" id="CHEBI:597326"/>
    </cofactor>
</comment>
<dbReference type="PANTHER" id="PTHR11879">
    <property type="entry name" value="ASPARTATE AMINOTRANSFERASE"/>
    <property type="match status" value="1"/>
</dbReference>
<feature type="domain" description="Aminotransferase class I/classII large" evidence="6">
    <location>
        <begin position="27"/>
        <end position="108"/>
    </location>
</feature>
<accession>A0A090QN73</accession>
<dbReference type="STRING" id="754436.JCM19237_6162"/>
<dbReference type="GO" id="GO:0042802">
    <property type="term" value="F:identical protein binding"/>
    <property type="evidence" value="ECO:0007669"/>
    <property type="project" value="TreeGrafter"/>
</dbReference>
<reference evidence="7 8" key="1">
    <citation type="journal article" date="2014" name="Genome Announc.">
        <title>Draft Genome Sequences of Two Vibrionaceae Species, Vibrio ponticus C121 and Photobacterium aphoticum C119, Isolated as Coral Reef Microbiota.</title>
        <authorList>
            <person name="Al-saari N."/>
            <person name="Meirelles P.M."/>
            <person name="Mino S."/>
            <person name="Suda W."/>
            <person name="Oshima K."/>
            <person name="Hattori M."/>
            <person name="Ohkuma M."/>
            <person name="Thompson F.L."/>
            <person name="Gomez-Gil B."/>
            <person name="Sawabe T."/>
            <person name="Sawabe T."/>
        </authorList>
    </citation>
    <scope>NUCLEOTIDE SEQUENCE [LARGE SCALE GENOMIC DNA]</scope>
    <source>
        <strain evidence="7 8">JCM 19237</strain>
    </source>
</reference>
<proteinExistence type="predicted"/>
<name>A0A090QN73_9GAMM</name>
<gene>
    <name evidence="7" type="ORF">JCM19237_6162</name>
</gene>
<comment type="subunit">
    <text evidence="2">Homodimer.</text>
</comment>
<evidence type="ECO:0000313" key="8">
    <source>
        <dbReference type="Proteomes" id="UP000029227"/>
    </source>
</evidence>
<comment type="caution">
    <text evidence="7">The sequence shown here is derived from an EMBL/GenBank/DDBJ whole genome shotgun (WGS) entry which is preliminary data.</text>
</comment>
<dbReference type="EC" id="2.6.1.1" evidence="7"/>
<dbReference type="Pfam" id="PF00155">
    <property type="entry name" value="Aminotran_1_2"/>
    <property type="match status" value="1"/>
</dbReference>
<dbReference type="InterPro" id="IPR015422">
    <property type="entry name" value="PyrdxlP-dep_Trfase_small"/>
</dbReference>
<dbReference type="PANTHER" id="PTHR11879:SF22">
    <property type="entry name" value="ASPARTATE AMINOTRANSFERASE, MITOCHONDRIAL"/>
    <property type="match status" value="1"/>
</dbReference>
<dbReference type="Proteomes" id="UP000029227">
    <property type="component" value="Unassembled WGS sequence"/>
</dbReference>
<evidence type="ECO:0000256" key="4">
    <source>
        <dbReference type="ARBA" id="ARBA00022679"/>
    </source>
</evidence>
<dbReference type="InterPro" id="IPR000796">
    <property type="entry name" value="Asp_trans"/>
</dbReference>
<sequence>MFKHLAAAQPDPILSLSVAFREDMRAEKVDLGIGVYRNDQGITPVMQAVQQAQQRVMDNETTKGYVGLAGNESFNQAMMDLLLSGTSAHSRAAAVQTPGASGALRMLLI</sequence>
<dbReference type="GO" id="GO:0004838">
    <property type="term" value="F:L-tyrosine-2-oxoglutarate transaminase activity"/>
    <property type="evidence" value="ECO:0007669"/>
    <property type="project" value="TreeGrafter"/>
</dbReference>
<evidence type="ECO:0000256" key="5">
    <source>
        <dbReference type="ARBA" id="ARBA00022898"/>
    </source>
</evidence>
<dbReference type="AlphaFoldDB" id="A0A090QN73"/>
<keyword evidence="4 7" id="KW-0808">Transferase</keyword>
<dbReference type="EMBL" id="BBMN01000001">
    <property type="protein sequence ID" value="GAL03269.1"/>
    <property type="molecule type" value="Genomic_DNA"/>
</dbReference>
<dbReference type="InterPro" id="IPR004839">
    <property type="entry name" value="Aminotransferase_I/II_large"/>
</dbReference>
<dbReference type="GO" id="GO:0005829">
    <property type="term" value="C:cytosol"/>
    <property type="evidence" value="ECO:0007669"/>
    <property type="project" value="TreeGrafter"/>
</dbReference>
<keyword evidence="3 7" id="KW-0032">Aminotransferase</keyword>